<dbReference type="AlphaFoldDB" id="A0A2P2MTX0"/>
<reference evidence="2" key="1">
    <citation type="submission" date="2018-02" db="EMBL/GenBank/DDBJ databases">
        <title>Rhizophora mucronata_Transcriptome.</title>
        <authorList>
            <person name="Meera S.P."/>
            <person name="Sreeshan A."/>
            <person name="Augustine A."/>
        </authorList>
    </citation>
    <scope>NUCLEOTIDE SEQUENCE</scope>
    <source>
        <tissue evidence="2">Leaf</tissue>
    </source>
</reference>
<evidence type="ECO:0000256" key="1">
    <source>
        <dbReference type="SAM" id="Phobius"/>
    </source>
</evidence>
<keyword evidence="1" id="KW-0812">Transmembrane</keyword>
<accession>A0A2P2MTX0</accession>
<keyword evidence="1" id="KW-0472">Membrane</keyword>
<evidence type="ECO:0000313" key="2">
    <source>
        <dbReference type="EMBL" id="MBX33669.1"/>
    </source>
</evidence>
<proteinExistence type="predicted"/>
<keyword evidence="1" id="KW-1133">Transmembrane helix</keyword>
<protein>
    <submittedName>
        <fullName evidence="2">Nuclear cap-binding protein subunit 2</fullName>
    </submittedName>
</protein>
<organism evidence="2">
    <name type="scientific">Rhizophora mucronata</name>
    <name type="common">Asiatic mangrove</name>
    <dbReference type="NCBI Taxonomy" id="61149"/>
    <lineage>
        <taxon>Eukaryota</taxon>
        <taxon>Viridiplantae</taxon>
        <taxon>Streptophyta</taxon>
        <taxon>Embryophyta</taxon>
        <taxon>Tracheophyta</taxon>
        <taxon>Spermatophyta</taxon>
        <taxon>Magnoliopsida</taxon>
        <taxon>eudicotyledons</taxon>
        <taxon>Gunneridae</taxon>
        <taxon>Pentapetalae</taxon>
        <taxon>rosids</taxon>
        <taxon>fabids</taxon>
        <taxon>Malpighiales</taxon>
        <taxon>Rhizophoraceae</taxon>
        <taxon>Rhizophora</taxon>
    </lineage>
</organism>
<dbReference type="EMBL" id="GGEC01053185">
    <property type="protein sequence ID" value="MBX33669.1"/>
    <property type="molecule type" value="Transcribed_RNA"/>
</dbReference>
<name>A0A2P2MTX0_RHIMU</name>
<sequence>MVLGPWALSLQLSHQIMADMVEAIAMAVLIVTIEIITESAIGKMIDMHMILQKESQIISHERILILIPDWRRTLAFVRVVTLMRMRKTTRNGDLDLFPLLRFEMGGQVDSGFFFFFSFTFEEQSSKCERIALCMLPVIESSCFTYALTRAVPFLCVVAQVH</sequence>
<feature type="transmembrane region" description="Helical" evidence="1">
    <location>
        <begin position="20"/>
        <end position="41"/>
    </location>
</feature>